<evidence type="ECO:0000313" key="4">
    <source>
        <dbReference type="Proteomes" id="UP000245533"/>
    </source>
</evidence>
<comment type="caution">
    <text evidence="3">The sequence shown here is derived from an EMBL/GenBank/DDBJ whole genome shotgun (WGS) entry which is preliminary data.</text>
</comment>
<dbReference type="SMART" id="SM00342">
    <property type="entry name" value="HTH_ARAC"/>
    <property type="match status" value="1"/>
</dbReference>
<dbReference type="InterPro" id="IPR018060">
    <property type="entry name" value="HTH_AraC"/>
</dbReference>
<accession>A0A316TVH8</accession>
<protein>
    <recommendedName>
        <fullName evidence="2">HTH araC/xylS-type domain-containing protein</fullName>
    </recommendedName>
</protein>
<dbReference type="Pfam" id="PF12833">
    <property type="entry name" value="HTH_18"/>
    <property type="match status" value="1"/>
</dbReference>
<reference evidence="3 4" key="1">
    <citation type="submission" date="2018-05" db="EMBL/GenBank/DDBJ databases">
        <title>Rhodohalobacter halophilus gen. nov., sp. nov., a moderately halophilic member of the family Balneolaceae.</title>
        <authorList>
            <person name="Liu Z.-W."/>
        </authorList>
    </citation>
    <scope>NUCLEOTIDE SEQUENCE [LARGE SCALE GENOMIC DNA]</scope>
    <source>
        <strain evidence="3 4">8A47</strain>
    </source>
</reference>
<dbReference type="PROSITE" id="PS01124">
    <property type="entry name" value="HTH_ARAC_FAMILY_2"/>
    <property type="match status" value="1"/>
</dbReference>
<feature type="region of interest" description="Disordered" evidence="1">
    <location>
        <begin position="1"/>
        <end position="30"/>
    </location>
</feature>
<dbReference type="Proteomes" id="UP000245533">
    <property type="component" value="Unassembled WGS sequence"/>
</dbReference>
<sequence>MRFKNPVHTGRNRKRNEQQTRGEKMRENHLTQQNGRLRARRMTTLLEQELEKIPDVQTWAARARVSRGSLNRIIKRHFGVAPKRMLRRHRYRMIAEMIKKDPQITSYAAALNAGLRDDKALYKFLDKYYGTTFTQMRKDVLRSIGEASRETSDVKRET</sequence>
<feature type="compositionally biased region" description="Basic residues" evidence="1">
    <location>
        <begin position="1"/>
        <end position="14"/>
    </location>
</feature>
<feature type="domain" description="HTH araC/xylS-type" evidence="2">
    <location>
        <begin position="40"/>
        <end position="139"/>
    </location>
</feature>
<keyword evidence="4" id="KW-1185">Reference proteome</keyword>
<feature type="compositionally biased region" description="Basic and acidic residues" evidence="1">
    <location>
        <begin position="15"/>
        <end position="29"/>
    </location>
</feature>
<dbReference type="GO" id="GO:0043565">
    <property type="term" value="F:sequence-specific DNA binding"/>
    <property type="evidence" value="ECO:0007669"/>
    <property type="project" value="InterPro"/>
</dbReference>
<proteinExistence type="predicted"/>
<evidence type="ECO:0000256" key="1">
    <source>
        <dbReference type="SAM" id="MobiDB-lite"/>
    </source>
</evidence>
<dbReference type="Gene3D" id="1.10.10.60">
    <property type="entry name" value="Homeodomain-like"/>
    <property type="match status" value="1"/>
</dbReference>
<dbReference type="AlphaFoldDB" id="A0A316TVH8"/>
<organism evidence="3 4">
    <name type="scientific">Rhodohalobacter mucosus</name>
    <dbReference type="NCBI Taxonomy" id="2079485"/>
    <lineage>
        <taxon>Bacteria</taxon>
        <taxon>Pseudomonadati</taxon>
        <taxon>Balneolota</taxon>
        <taxon>Balneolia</taxon>
        <taxon>Balneolales</taxon>
        <taxon>Balneolaceae</taxon>
        <taxon>Rhodohalobacter</taxon>
    </lineage>
</organism>
<dbReference type="EMBL" id="QGGB01000006">
    <property type="protein sequence ID" value="PWN06464.1"/>
    <property type="molecule type" value="Genomic_DNA"/>
</dbReference>
<name>A0A316TVH8_9BACT</name>
<evidence type="ECO:0000259" key="2">
    <source>
        <dbReference type="PROSITE" id="PS01124"/>
    </source>
</evidence>
<evidence type="ECO:0000313" key="3">
    <source>
        <dbReference type="EMBL" id="PWN06464.1"/>
    </source>
</evidence>
<dbReference type="GO" id="GO:0003700">
    <property type="term" value="F:DNA-binding transcription factor activity"/>
    <property type="evidence" value="ECO:0007669"/>
    <property type="project" value="InterPro"/>
</dbReference>
<gene>
    <name evidence="3" type="ORF">DDZ15_08030</name>
</gene>